<dbReference type="PANTHER" id="PTHR30126:SF39">
    <property type="entry name" value="HTH-TYPE TRANSCRIPTIONAL REGULATOR CYSL"/>
    <property type="match status" value="1"/>
</dbReference>
<dbReference type="InterPro" id="IPR036390">
    <property type="entry name" value="WH_DNA-bd_sf"/>
</dbReference>
<dbReference type="Proteomes" id="UP001170954">
    <property type="component" value="Unassembled WGS sequence"/>
</dbReference>
<dbReference type="SUPFAM" id="SSF53850">
    <property type="entry name" value="Periplasmic binding protein-like II"/>
    <property type="match status" value="1"/>
</dbReference>
<evidence type="ECO:0000313" key="6">
    <source>
        <dbReference type="EMBL" id="MDM1050032.1"/>
    </source>
</evidence>
<reference evidence="6" key="2">
    <citation type="journal article" date="2022" name="Sci. Total Environ.">
        <title>Prevalence, transmission, and molecular epidemiology of tet(X)-positive bacteria among humans, animals, and environmental niches in China: An epidemiological, and genomic-based study.</title>
        <authorList>
            <person name="Dong N."/>
            <person name="Zeng Y."/>
            <person name="Cai C."/>
            <person name="Sun C."/>
            <person name="Lu J."/>
            <person name="Liu C."/>
            <person name="Zhou H."/>
            <person name="Sun Q."/>
            <person name="Shu L."/>
            <person name="Wang H."/>
            <person name="Wang Y."/>
            <person name="Wang S."/>
            <person name="Wu C."/>
            <person name="Chan E.W."/>
            <person name="Chen G."/>
            <person name="Shen Z."/>
            <person name="Chen S."/>
            <person name="Zhang R."/>
        </authorList>
    </citation>
    <scope>NUCLEOTIDE SEQUENCE</scope>
    <source>
        <strain evidence="6">R1692</strain>
    </source>
</reference>
<keyword evidence="4" id="KW-0804">Transcription</keyword>
<dbReference type="Gene3D" id="1.10.10.10">
    <property type="entry name" value="Winged helix-like DNA-binding domain superfamily/Winged helix DNA-binding domain"/>
    <property type="match status" value="1"/>
</dbReference>
<keyword evidence="2" id="KW-0805">Transcription regulation</keyword>
<name>A0ABT7NS16_9SPHI</name>
<accession>A0ABT7NS16</accession>
<dbReference type="Pfam" id="PF03466">
    <property type="entry name" value="LysR_substrate"/>
    <property type="match status" value="1"/>
</dbReference>
<evidence type="ECO:0000259" key="5">
    <source>
        <dbReference type="PROSITE" id="PS50931"/>
    </source>
</evidence>
<comment type="caution">
    <text evidence="6">The sequence shown here is derived from an EMBL/GenBank/DDBJ whole genome shotgun (WGS) entry which is preliminary data.</text>
</comment>
<dbReference type="InterPro" id="IPR005119">
    <property type="entry name" value="LysR_subst-bd"/>
</dbReference>
<evidence type="ECO:0000256" key="1">
    <source>
        <dbReference type="ARBA" id="ARBA00009437"/>
    </source>
</evidence>
<dbReference type="Gene3D" id="3.40.190.10">
    <property type="entry name" value="Periplasmic binding protein-like II"/>
    <property type="match status" value="2"/>
</dbReference>
<dbReference type="EMBL" id="JACAGK010000067">
    <property type="protein sequence ID" value="MDM1050032.1"/>
    <property type="molecule type" value="Genomic_DNA"/>
</dbReference>
<dbReference type="RefSeq" id="WP_149524706.1">
    <property type="nucleotide sequence ID" value="NZ_CP030848.1"/>
</dbReference>
<organism evidence="6 7">
    <name type="scientific">Sphingobacterium hotanense</name>
    <dbReference type="NCBI Taxonomy" id="649196"/>
    <lineage>
        <taxon>Bacteria</taxon>
        <taxon>Pseudomonadati</taxon>
        <taxon>Bacteroidota</taxon>
        <taxon>Sphingobacteriia</taxon>
        <taxon>Sphingobacteriales</taxon>
        <taxon>Sphingobacteriaceae</taxon>
        <taxon>Sphingobacterium</taxon>
    </lineage>
</organism>
<dbReference type="Pfam" id="PF00126">
    <property type="entry name" value="HTH_1"/>
    <property type="match status" value="1"/>
</dbReference>
<keyword evidence="3" id="KW-0238">DNA-binding</keyword>
<dbReference type="PRINTS" id="PR00039">
    <property type="entry name" value="HTHLYSR"/>
</dbReference>
<feature type="domain" description="HTH lysR-type" evidence="5">
    <location>
        <begin position="8"/>
        <end position="60"/>
    </location>
</feature>
<evidence type="ECO:0000256" key="2">
    <source>
        <dbReference type="ARBA" id="ARBA00023015"/>
    </source>
</evidence>
<dbReference type="SUPFAM" id="SSF46785">
    <property type="entry name" value="Winged helix' DNA-binding domain"/>
    <property type="match status" value="1"/>
</dbReference>
<evidence type="ECO:0000256" key="4">
    <source>
        <dbReference type="ARBA" id="ARBA00023163"/>
    </source>
</evidence>
<dbReference type="PROSITE" id="PS50931">
    <property type="entry name" value="HTH_LYSR"/>
    <property type="match status" value="1"/>
</dbReference>
<proteinExistence type="inferred from homology"/>
<evidence type="ECO:0000313" key="7">
    <source>
        <dbReference type="Proteomes" id="UP001170954"/>
    </source>
</evidence>
<dbReference type="PANTHER" id="PTHR30126">
    <property type="entry name" value="HTH-TYPE TRANSCRIPTIONAL REGULATOR"/>
    <property type="match status" value="1"/>
</dbReference>
<dbReference type="InterPro" id="IPR036388">
    <property type="entry name" value="WH-like_DNA-bd_sf"/>
</dbReference>
<evidence type="ECO:0000256" key="3">
    <source>
        <dbReference type="ARBA" id="ARBA00023125"/>
    </source>
</evidence>
<sequence length="303" mass="34797">MLEVNFRIKVFYHAAKSLSFTKTSRELFISQPAVSKHIQELESLVGHALFLRNGNRLQLTEAGKTLMEAASTISKQYELLDYRLGLLNDKLKGNLVIGASTTLSQYILPQLIAKFTEENPLVNIKLYNGNTAHVTKWLFEQKIALGFVEGLAEDKSLKYTKILDDQLIFIARSKHPIFQQQELSIDDFSKQEFVFREPGSGTNDIVFQRFKEIGIDAKHLINRVEMSSSESIKKYIQYKDSIGILSKFAVKEEIESGKLAEIMNDKWAIARNLYLVHLHGEVSDLPKQFLRFLNRELKNFHNK</sequence>
<comment type="similarity">
    <text evidence="1">Belongs to the LysR transcriptional regulatory family.</text>
</comment>
<dbReference type="InterPro" id="IPR000847">
    <property type="entry name" value="LysR_HTH_N"/>
</dbReference>
<reference evidence="6" key="1">
    <citation type="submission" date="2020-06" db="EMBL/GenBank/DDBJ databases">
        <authorList>
            <person name="Dong N."/>
        </authorList>
    </citation>
    <scope>NUCLEOTIDE SEQUENCE</scope>
    <source>
        <strain evidence="6">R1692</strain>
    </source>
</reference>
<gene>
    <name evidence="6" type="ORF">HX018_17470</name>
</gene>
<protein>
    <submittedName>
        <fullName evidence="6">LysR family transcriptional regulator</fullName>
    </submittedName>
</protein>
<keyword evidence="7" id="KW-1185">Reference proteome</keyword>